<dbReference type="AlphaFoldDB" id="A0A066XD47"/>
<accession>A0A066XD47</accession>
<evidence type="ECO:0000313" key="2">
    <source>
        <dbReference type="EMBL" id="KDN63950.1"/>
    </source>
</evidence>
<dbReference type="SUPFAM" id="SSF51445">
    <property type="entry name" value="(Trans)glycosidases"/>
    <property type="match status" value="1"/>
</dbReference>
<dbReference type="eggNOG" id="ENOG502SHCN">
    <property type="taxonomic scope" value="Eukaryota"/>
</dbReference>
<reference evidence="3" key="1">
    <citation type="journal article" date="2014" name="Genome Announc.">
        <title>Draft genome sequence of Colletotrichum sublineola, a destructive pathogen of cultivated sorghum.</title>
        <authorList>
            <person name="Baroncelli R."/>
            <person name="Sanz-Martin J.M."/>
            <person name="Rech G.E."/>
            <person name="Sukno S.A."/>
            <person name="Thon M.R."/>
        </authorList>
    </citation>
    <scope>NUCLEOTIDE SEQUENCE [LARGE SCALE GENOMIC DNA]</scope>
    <source>
        <strain evidence="3">TX430BB</strain>
    </source>
</reference>
<dbReference type="InterPro" id="IPR053183">
    <property type="entry name" value="ASL1"/>
</dbReference>
<keyword evidence="3" id="KW-1185">Reference proteome</keyword>
<dbReference type="STRING" id="1173701.A0A066XD47"/>
<sequence length="373" mass="40119">MAVTSCASRPSAKGAMAWNEVNGQDGRRTRQLTAIPDSTHAWTSTMCLVNLGHSVILLASLAAIILHPTTALAQSDVPSKRGLAYHGDDHEADNRLLTSEKSLINWYYTWSTWPAQGLNSSVAFVPLVHGVKDAEDSSLTSRLNQLPESSTHLLTFNEPDGTKSSGGSSIEPEDAAKAYLEHLAPLRDAEPRRWNISHPVVTGSPQGIEWLRKFNESCHDIDDAGCPTDFVAVHWYGDAAGLKNHLGALRAFYGDASPDLRFWITEMALPQQSADATLAMMNESLAYLDGLDYVEAYAWFGAFREDEANAWTGDSVSLLDDDGGLTDLGALYLGGKEHGFEAGQKGEGNFAGSLSPAGLLLWGTVVAAIAALC</sequence>
<dbReference type="PANTHER" id="PTHR34154">
    <property type="entry name" value="ALKALI-SENSITIVE LINKAGE PROTEIN 1"/>
    <property type="match status" value="1"/>
</dbReference>
<feature type="domain" description="Asl1-like glycosyl hydrolase catalytic" evidence="1">
    <location>
        <begin position="82"/>
        <end position="332"/>
    </location>
</feature>
<gene>
    <name evidence="2" type="ORF">CSUB01_06583</name>
</gene>
<evidence type="ECO:0000313" key="3">
    <source>
        <dbReference type="Proteomes" id="UP000027238"/>
    </source>
</evidence>
<dbReference type="OrthoDB" id="5959761at2759"/>
<dbReference type="Proteomes" id="UP000027238">
    <property type="component" value="Unassembled WGS sequence"/>
</dbReference>
<dbReference type="Gene3D" id="3.20.20.80">
    <property type="entry name" value="Glycosidases"/>
    <property type="match status" value="1"/>
</dbReference>
<organism evidence="2 3">
    <name type="scientific">Colletotrichum sublineola</name>
    <name type="common">Sorghum anthracnose fungus</name>
    <dbReference type="NCBI Taxonomy" id="1173701"/>
    <lineage>
        <taxon>Eukaryota</taxon>
        <taxon>Fungi</taxon>
        <taxon>Dikarya</taxon>
        <taxon>Ascomycota</taxon>
        <taxon>Pezizomycotina</taxon>
        <taxon>Sordariomycetes</taxon>
        <taxon>Hypocreomycetidae</taxon>
        <taxon>Glomerellales</taxon>
        <taxon>Glomerellaceae</taxon>
        <taxon>Colletotrichum</taxon>
        <taxon>Colletotrichum graminicola species complex</taxon>
    </lineage>
</organism>
<protein>
    <recommendedName>
        <fullName evidence="1">Asl1-like glycosyl hydrolase catalytic domain-containing protein</fullName>
    </recommendedName>
</protein>
<dbReference type="OMA" id="FWITEMA"/>
<dbReference type="GO" id="GO:0009277">
    <property type="term" value="C:fungal-type cell wall"/>
    <property type="evidence" value="ECO:0007669"/>
    <property type="project" value="TreeGrafter"/>
</dbReference>
<evidence type="ECO:0000259" key="1">
    <source>
        <dbReference type="Pfam" id="PF11790"/>
    </source>
</evidence>
<dbReference type="HOGENOM" id="CLU_040908_3_2_1"/>
<dbReference type="GO" id="GO:0071966">
    <property type="term" value="P:fungal-type cell wall polysaccharide metabolic process"/>
    <property type="evidence" value="ECO:0007669"/>
    <property type="project" value="TreeGrafter"/>
</dbReference>
<name>A0A066XD47_COLSU</name>
<comment type="caution">
    <text evidence="2">The sequence shown here is derived from an EMBL/GenBank/DDBJ whole genome shotgun (WGS) entry which is preliminary data.</text>
</comment>
<dbReference type="InterPro" id="IPR017853">
    <property type="entry name" value="GH"/>
</dbReference>
<dbReference type="PANTHER" id="PTHR34154:SF3">
    <property type="entry name" value="ALKALI-SENSITIVE LINKAGE PROTEIN 1"/>
    <property type="match status" value="1"/>
</dbReference>
<dbReference type="EMBL" id="JMSE01001178">
    <property type="protein sequence ID" value="KDN63950.1"/>
    <property type="molecule type" value="Genomic_DNA"/>
</dbReference>
<dbReference type="InterPro" id="IPR024655">
    <property type="entry name" value="Asl1_glyco_hydro_catalytic"/>
</dbReference>
<dbReference type="Pfam" id="PF11790">
    <property type="entry name" value="Glyco_hydro_cc"/>
    <property type="match status" value="1"/>
</dbReference>
<proteinExistence type="predicted"/>